<dbReference type="AlphaFoldDB" id="A0A2T7ED71"/>
<reference evidence="2 3" key="1">
    <citation type="submission" date="2018-04" db="EMBL/GenBank/DDBJ databases">
        <title>WGS assembly of Panicum hallii var. hallii HAL2.</title>
        <authorList>
            <person name="Lovell J."/>
            <person name="Jenkins J."/>
            <person name="Lowry D."/>
            <person name="Mamidi S."/>
            <person name="Sreedasyam A."/>
            <person name="Weng X."/>
            <person name="Barry K."/>
            <person name="Bonette J."/>
            <person name="Campitelli B."/>
            <person name="Daum C."/>
            <person name="Gordon S."/>
            <person name="Gould B."/>
            <person name="Lipzen A."/>
            <person name="MacQueen A."/>
            <person name="Palacio-Mejia J."/>
            <person name="Plott C."/>
            <person name="Shakirov E."/>
            <person name="Shu S."/>
            <person name="Yoshinaga Y."/>
            <person name="Zane M."/>
            <person name="Rokhsar D."/>
            <person name="Grimwood J."/>
            <person name="Schmutz J."/>
            <person name="Juenger T."/>
        </authorList>
    </citation>
    <scope>NUCLEOTIDE SEQUENCE [LARGE SCALE GENOMIC DNA]</scope>
    <source>
        <strain evidence="3">cv. HAL2</strain>
    </source>
</reference>
<gene>
    <name evidence="2" type="ORF">GQ55_3G251600</name>
</gene>
<feature type="compositionally biased region" description="Basic and acidic residues" evidence="1">
    <location>
        <begin position="63"/>
        <end position="72"/>
    </location>
</feature>
<evidence type="ECO:0000313" key="3">
    <source>
        <dbReference type="Proteomes" id="UP000244336"/>
    </source>
</evidence>
<sequence>MHRGHPARIIGAPAASGLPSDDTHELGGDAVEDDDDDSRLGEAPPPPPTPTPPPWPVAPPDDGPPRDRDRLSRSSCSFDPTLPLFLLIFRSMIKPGRALTTTQQPRACAPSSWSAVAGAAGVEAGQASSQLGGVCLGICGAVVQLRFVLYNERGLEEGVPQLRWRR</sequence>
<name>A0A2T7ED71_9POAL</name>
<evidence type="ECO:0000256" key="1">
    <source>
        <dbReference type="SAM" id="MobiDB-lite"/>
    </source>
</evidence>
<dbReference type="EMBL" id="CM009751">
    <property type="protein sequence ID" value="PUZ65776.1"/>
    <property type="molecule type" value="Genomic_DNA"/>
</dbReference>
<organism evidence="2 3">
    <name type="scientific">Panicum hallii var. hallii</name>
    <dbReference type="NCBI Taxonomy" id="1504633"/>
    <lineage>
        <taxon>Eukaryota</taxon>
        <taxon>Viridiplantae</taxon>
        <taxon>Streptophyta</taxon>
        <taxon>Embryophyta</taxon>
        <taxon>Tracheophyta</taxon>
        <taxon>Spermatophyta</taxon>
        <taxon>Magnoliopsida</taxon>
        <taxon>Liliopsida</taxon>
        <taxon>Poales</taxon>
        <taxon>Poaceae</taxon>
        <taxon>PACMAD clade</taxon>
        <taxon>Panicoideae</taxon>
        <taxon>Panicodae</taxon>
        <taxon>Paniceae</taxon>
        <taxon>Panicinae</taxon>
        <taxon>Panicum</taxon>
        <taxon>Panicum sect. Panicum</taxon>
    </lineage>
</organism>
<proteinExistence type="predicted"/>
<feature type="compositionally biased region" description="Pro residues" evidence="1">
    <location>
        <begin position="43"/>
        <end position="62"/>
    </location>
</feature>
<dbReference type="Gramene" id="PUZ65776">
    <property type="protein sequence ID" value="PUZ65776"/>
    <property type="gene ID" value="GQ55_3G251600"/>
</dbReference>
<protein>
    <submittedName>
        <fullName evidence="2">Uncharacterized protein</fullName>
    </submittedName>
</protein>
<dbReference type="Proteomes" id="UP000244336">
    <property type="component" value="Chromosome 3"/>
</dbReference>
<feature type="region of interest" description="Disordered" evidence="1">
    <location>
        <begin position="1"/>
        <end position="77"/>
    </location>
</feature>
<accession>A0A2T7ED71</accession>
<keyword evidence="3" id="KW-1185">Reference proteome</keyword>
<evidence type="ECO:0000313" key="2">
    <source>
        <dbReference type="EMBL" id="PUZ65776.1"/>
    </source>
</evidence>